<gene>
    <name evidence="2" type="ORF">E0W69_014730</name>
</gene>
<reference evidence="2 3" key="1">
    <citation type="submission" date="2019-09" db="EMBL/GenBank/DDBJ databases">
        <title>Complete genome sequence of Arachidicoccus sp. B3-10 isolated from apple orchard soil.</title>
        <authorList>
            <person name="Kim H.S."/>
            <person name="Han K.-I."/>
            <person name="Suh M.K."/>
            <person name="Lee K.C."/>
            <person name="Eom M.K."/>
            <person name="Kim J.-S."/>
            <person name="Kang S.W."/>
            <person name="Sin Y."/>
            <person name="Lee J.-S."/>
        </authorList>
    </citation>
    <scope>NUCLEOTIDE SEQUENCE [LARGE SCALE GENOMIC DNA]</scope>
    <source>
        <strain evidence="2 3">B3-10</strain>
    </source>
</reference>
<evidence type="ECO:0000313" key="3">
    <source>
        <dbReference type="Proteomes" id="UP000292424"/>
    </source>
</evidence>
<name>A0A5P2G3S2_9BACT</name>
<dbReference type="OrthoDB" id="4732370at2"/>
<feature type="transmembrane region" description="Helical" evidence="1">
    <location>
        <begin position="7"/>
        <end position="26"/>
    </location>
</feature>
<evidence type="ECO:0000256" key="1">
    <source>
        <dbReference type="SAM" id="Phobius"/>
    </source>
</evidence>
<dbReference type="Proteomes" id="UP000292424">
    <property type="component" value="Chromosome"/>
</dbReference>
<proteinExistence type="predicted"/>
<dbReference type="AlphaFoldDB" id="A0A5P2G3S2"/>
<sequence length="129" mass="14642">MKQPTKLAYFFIKLPLALSMLGHGLVRLPKLQGFSQWMVTFMEKSYLPRFMVMGFSYVVPFVELLVGAFLLLGIFTVPILYVGLVLVALFAFGNTTIENWDSITSELLHGAYMTLLLLLYPNVKESIEK</sequence>
<accession>A0A5P2G3S2</accession>
<keyword evidence="3" id="KW-1185">Reference proteome</keyword>
<evidence type="ECO:0000313" key="2">
    <source>
        <dbReference type="EMBL" id="QES89857.1"/>
    </source>
</evidence>
<feature type="transmembrane region" description="Helical" evidence="1">
    <location>
        <begin position="46"/>
        <end position="72"/>
    </location>
</feature>
<dbReference type="EMBL" id="CP044016">
    <property type="protein sequence ID" value="QES89857.1"/>
    <property type="molecule type" value="Genomic_DNA"/>
</dbReference>
<dbReference type="RefSeq" id="WP_131330815.1">
    <property type="nucleotide sequence ID" value="NZ_CP044016.1"/>
</dbReference>
<feature type="transmembrane region" description="Helical" evidence="1">
    <location>
        <begin position="79"/>
        <end position="97"/>
    </location>
</feature>
<keyword evidence="1" id="KW-0472">Membrane</keyword>
<dbReference type="KEGG" id="arac:E0W69_014730"/>
<organism evidence="2 3">
    <name type="scientific">Rhizosphaericola mali</name>
    <dbReference type="NCBI Taxonomy" id="2545455"/>
    <lineage>
        <taxon>Bacteria</taxon>
        <taxon>Pseudomonadati</taxon>
        <taxon>Bacteroidota</taxon>
        <taxon>Chitinophagia</taxon>
        <taxon>Chitinophagales</taxon>
        <taxon>Chitinophagaceae</taxon>
        <taxon>Rhizosphaericola</taxon>
    </lineage>
</organism>
<keyword evidence="1" id="KW-0812">Transmembrane</keyword>
<protein>
    <submittedName>
        <fullName evidence="2">DoxX family membrane protein</fullName>
    </submittedName>
</protein>
<keyword evidence="1" id="KW-1133">Transmembrane helix</keyword>